<evidence type="ECO:0000313" key="13">
    <source>
        <dbReference type="EMBL" id="THD24516.1"/>
    </source>
</evidence>
<keyword evidence="9 13" id="KW-0413">Isomerase</keyword>
<sequence>MKIYLCLFGSAFGLYDSGDHVVLLTPDTFNRVQSGDDVWLVEFFAPWCGHCQRLAPEWKKAAAALKGVVNVAAVDADKHSSLSSQFSVRGFPTIMVFGPHLSQPAVYSGARDAPAIVNSALDHVRKAVHKRLGGGSSGGESSDNSAVIELTDNNFDEKVLNSKEPWLVEFYAPWCGHCKNLKPHWESAARKLKGVMNLAAVDATTQTRLAQQFNVRGFPTIKYFAPNSSANDAVEYTGGRTTEDIVQWAEDKATESQPPPALNEILSQQVLLEACENHPLCVIAVMPPLLDCNAKCRNSYLDLLRTESLKFKQNKWGWIWTEGTKQPNLEEKLDVGGFGYPALVAMHGRKKQRVTMRGPFNQEGVHDFLLSISLGGQKLQLFPVSDMPTIEAVEPWDGEDAKPIEEEDLDLDDIKLEL</sequence>
<dbReference type="Pfam" id="PF00085">
    <property type="entry name" value="Thioredoxin"/>
    <property type="match status" value="2"/>
</dbReference>
<dbReference type="InterPro" id="IPR036249">
    <property type="entry name" value="Thioredoxin-like_sf"/>
</dbReference>
<comment type="catalytic activity">
    <reaction evidence="1">
        <text>Catalyzes the rearrangement of -S-S- bonds in proteins.</text>
        <dbReference type="EC" id="5.3.4.1"/>
    </reaction>
</comment>
<protein>
    <recommendedName>
        <fullName evidence="4">protein disulfide-isomerase</fullName>
        <ecNumber evidence="4">5.3.4.1</ecNumber>
    </recommendedName>
</protein>
<dbReference type="Pfam" id="PF24541">
    <property type="entry name" value="Thioredox_PDIA6_C"/>
    <property type="match status" value="1"/>
</dbReference>
<organism evidence="13 14">
    <name type="scientific">Fasciola hepatica</name>
    <name type="common">Liver fluke</name>
    <dbReference type="NCBI Taxonomy" id="6192"/>
    <lineage>
        <taxon>Eukaryota</taxon>
        <taxon>Metazoa</taxon>
        <taxon>Spiralia</taxon>
        <taxon>Lophotrochozoa</taxon>
        <taxon>Platyhelminthes</taxon>
        <taxon>Trematoda</taxon>
        <taxon>Digenea</taxon>
        <taxon>Plagiorchiida</taxon>
        <taxon>Echinostomata</taxon>
        <taxon>Echinostomatoidea</taxon>
        <taxon>Fasciolidae</taxon>
        <taxon>Fasciola</taxon>
    </lineage>
</organism>
<evidence type="ECO:0000256" key="7">
    <source>
        <dbReference type="ARBA" id="ARBA00022824"/>
    </source>
</evidence>
<dbReference type="Proteomes" id="UP000230066">
    <property type="component" value="Unassembled WGS sequence"/>
</dbReference>
<feature type="domain" description="Thioredoxin" evidence="12">
    <location>
        <begin position="3"/>
        <end position="126"/>
    </location>
</feature>
<name>A0A4E0RBA1_FASHE</name>
<dbReference type="PROSITE" id="PS00194">
    <property type="entry name" value="THIOREDOXIN_1"/>
    <property type="match status" value="2"/>
</dbReference>
<keyword evidence="7" id="KW-0256">Endoplasmic reticulum</keyword>
<dbReference type="PRINTS" id="PR00421">
    <property type="entry name" value="THIOREDOXIN"/>
</dbReference>
<dbReference type="AlphaFoldDB" id="A0A4E0RBA1"/>
<dbReference type="InterPro" id="IPR013766">
    <property type="entry name" value="Thioredoxin_domain"/>
</dbReference>
<keyword evidence="5" id="KW-0732">Signal</keyword>
<dbReference type="SUPFAM" id="SSF52833">
    <property type="entry name" value="Thioredoxin-like"/>
    <property type="match status" value="3"/>
</dbReference>
<reference evidence="13" key="1">
    <citation type="submission" date="2019-03" db="EMBL/GenBank/DDBJ databases">
        <title>Improved annotation for the trematode Fasciola hepatica.</title>
        <authorList>
            <person name="Choi Y.-J."/>
            <person name="Martin J."/>
            <person name="Mitreva M."/>
        </authorList>
    </citation>
    <scope>NUCLEOTIDE SEQUENCE [LARGE SCALE GENOMIC DNA]</scope>
</reference>
<evidence type="ECO:0000256" key="9">
    <source>
        <dbReference type="ARBA" id="ARBA00023235"/>
    </source>
</evidence>
<dbReference type="EMBL" id="JXXN02001558">
    <property type="protein sequence ID" value="THD24516.1"/>
    <property type="molecule type" value="Genomic_DNA"/>
</dbReference>
<comment type="subcellular location">
    <subcellularLocation>
        <location evidence="2">Endoplasmic reticulum lumen</location>
    </subcellularLocation>
</comment>
<dbReference type="Gene3D" id="3.40.30.10">
    <property type="entry name" value="Glutaredoxin"/>
    <property type="match status" value="2"/>
</dbReference>
<keyword evidence="10" id="KW-0676">Redox-active center</keyword>
<dbReference type="GO" id="GO:0034976">
    <property type="term" value="P:response to endoplasmic reticulum stress"/>
    <property type="evidence" value="ECO:0007669"/>
    <property type="project" value="TreeGrafter"/>
</dbReference>
<evidence type="ECO:0000256" key="6">
    <source>
        <dbReference type="ARBA" id="ARBA00022737"/>
    </source>
</evidence>
<evidence type="ECO:0000256" key="3">
    <source>
        <dbReference type="ARBA" id="ARBA00006347"/>
    </source>
</evidence>
<dbReference type="PANTHER" id="PTHR45815:SF3">
    <property type="entry name" value="PROTEIN DISULFIDE-ISOMERASE A6"/>
    <property type="match status" value="1"/>
</dbReference>
<keyword evidence="8" id="KW-1015">Disulfide bond</keyword>
<dbReference type="FunFam" id="3.40.30.10:FF:000032">
    <property type="entry name" value="Protein disulfide-isomerase A6 homolog"/>
    <property type="match status" value="1"/>
</dbReference>
<dbReference type="InterPro" id="IPR005788">
    <property type="entry name" value="PDI_thioredoxin-like_dom"/>
</dbReference>
<dbReference type="InterPro" id="IPR017937">
    <property type="entry name" value="Thioredoxin_CS"/>
</dbReference>
<evidence type="ECO:0000256" key="4">
    <source>
        <dbReference type="ARBA" id="ARBA00012723"/>
    </source>
</evidence>
<gene>
    <name evidence="13" type="ORF">D915_004613</name>
</gene>
<feature type="domain" description="Thioredoxin" evidence="12">
    <location>
        <begin position="136"/>
        <end position="254"/>
    </location>
</feature>
<evidence type="ECO:0000256" key="8">
    <source>
        <dbReference type="ARBA" id="ARBA00023157"/>
    </source>
</evidence>
<proteinExistence type="inferred from homology"/>
<dbReference type="CDD" id="cd03001">
    <property type="entry name" value="PDI_a_P5"/>
    <property type="match status" value="2"/>
</dbReference>
<evidence type="ECO:0000256" key="5">
    <source>
        <dbReference type="ARBA" id="ARBA00022729"/>
    </source>
</evidence>
<dbReference type="GO" id="GO:0005788">
    <property type="term" value="C:endoplasmic reticulum lumen"/>
    <property type="evidence" value="ECO:0007669"/>
    <property type="project" value="UniProtKB-SubCell"/>
</dbReference>
<keyword evidence="6" id="KW-0677">Repeat</keyword>
<evidence type="ECO:0000256" key="2">
    <source>
        <dbReference type="ARBA" id="ARBA00004319"/>
    </source>
</evidence>
<dbReference type="NCBIfam" id="TIGR01126">
    <property type="entry name" value="pdi_dom"/>
    <property type="match status" value="1"/>
</dbReference>
<dbReference type="PROSITE" id="PS51352">
    <property type="entry name" value="THIOREDOXIN_2"/>
    <property type="match status" value="2"/>
</dbReference>
<dbReference type="GO" id="GO:0015035">
    <property type="term" value="F:protein-disulfide reductase activity"/>
    <property type="evidence" value="ECO:0007669"/>
    <property type="project" value="TreeGrafter"/>
</dbReference>
<dbReference type="PANTHER" id="PTHR45815">
    <property type="entry name" value="PROTEIN DISULFIDE-ISOMERASE A6"/>
    <property type="match status" value="1"/>
</dbReference>
<evidence type="ECO:0000256" key="11">
    <source>
        <dbReference type="RuleBase" id="RU004208"/>
    </source>
</evidence>
<dbReference type="InterPro" id="IPR057305">
    <property type="entry name" value="Thioredox_PDIA6_C"/>
</dbReference>
<accession>A0A4E0RBA1</accession>
<evidence type="ECO:0000256" key="10">
    <source>
        <dbReference type="ARBA" id="ARBA00023284"/>
    </source>
</evidence>
<dbReference type="GO" id="GO:0003756">
    <property type="term" value="F:protein disulfide isomerase activity"/>
    <property type="evidence" value="ECO:0007669"/>
    <property type="project" value="UniProtKB-EC"/>
</dbReference>
<dbReference type="EC" id="5.3.4.1" evidence="4"/>
<comment type="caution">
    <text evidence="13">The sequence shown here is derived from an EMBL/GenBank/DDBJ whole genome shotgun (WGS) entry which is preliminary data.</text>
</comment>
<keyword evidence="14" id="KW-1185">Reference proteome</keyword>
<comment type="similarity">
    <text evidence="3 11">Belongs to the protein disulfide isomerase family.</text>
</comment>
<evidence type="ECO:0000259" key="12">
    <source>
        <dbReference type="PROSITE" id="PS51352"/>
    </source>
</evidence>
<evidence type="ECO:0000313" key="14">
    <source>
        <dbReference type="Proteomes" id="UP000230066"/>
    </source>
</evidence>
<evidence type="ECO:0000256" key="1">
    <source>
        <dbReference type="ARBA" id="ARBA00001182"/>
    </source>
</evidence>